<dbReference type="Pfam" id="PF12146">
    <property type="entry name" value="Hydrolase_4"/>
    <property type="match status" value="1"/>
</dbReference>
<evidence type="ECO:0000313" key="3">
    <source>
        <dbReference type="Proteomes" id="UP001652504"/>
    </source>
</evidence>
<dbReference type="PIRSF" id="PIRSF037442">
    <property type="entry name" value="UCP037442_abhydr"/>
    <property type="match status" value="1"/>
</dbReference>
<gene>
    <name evidence="2" type="ORF">OE749_17845</name>
</gene>
<accession>A0ABT3AD16</accession>
<dbReference type="InterPro" id="IPR029058">
    <property type="entry name" value="AB_hydrolase_fold"/>
</dbReference>
<sequence length="300" mass="34397">MNTFTEQSKTNDQKPHCHLFQIKTNDVHTITATDYLPIGEYEKHVIIAPAMGVHQQYYADFAAWLASQGVRVTTFDYRGMGQSQSLPIKDYAHDILDWATVDCSCVLSHVLSQSQDKAVYWLGHSLGGQIFPLINGIHQVEKVITVASGTGYWRYNAAPLNKIAWLLWYVIVPVSTQLWGYYPGKRINLIGDLPKNVMRQWRRWCLHPKYCVGVESSAIKAKFNDISVPLDSLFMADDEMLSQKNWRDLVDLFGMQQKQKHLIHPAEFGEKRIGHLGFFKKRYAQSVWEPLLPTLLTKAK</sequence>
<dbReference type="GO" id="GO:0016787">
    <property type="term" value="F:hydrolase activity"/>
    <property type="evidence" value="ECO:0007669"/>
    <property type="project" value="UniProtKB-KW"/>
</dbReference>
<dbReference type="InterPro" id="IPR022742">
    <property type="entry name" value="Hydrolase_4"/>
</dbReference>
<dbReference type="Proteomes" id="UP001652504">
    <property type="component" value="Unassembled WGS sequence"/>
</dbReference>
<proteinExistence type="predicted"/>
<comment type="caution">
    <text evidence="2">The sequence shown here is derived from an EMBL/GenBank/DDBJ whole genome shotgun (WGS) entry which is preliminary data.</text>
</comment>
<evidence type="ECO:0000313" key="2">
    <source>
        <dbReference type="EMBL" id="MCV2886560.1"/>
    </source>
</evidence>
<dbReference type="Gene3D" id="3.40.50.1820">
    <property type="entry name" value="alpha/beta hydrolase"/>
    <property type="match status" value="1"/>
</dbReference>
<organism evidence="2 3">
    <name type="scientific">Fluctibacter corallii</name>
    <dbReference type="NCBI Taxonomy" id="2984329"/>
    <lineage>
        <taxon>Bacteria</taxon>
        <taxon>Pseudomonadati</taxon>
        <taxon>Pseudomonadota</taxon>
        <taxon>Gammaproteobacteria</taxon>
        <taxon>Alteromonadales</taxon>
        <taxon>Alteromonadaceae</taxon>
        <taxon>Fluctibacter</taxon>
    </lineage>
</organism>
<keyword evidence="2" id="KW-0378">Hydrolase</keyword>
<dbReference type="SUPFAM" id="SSF53474">
    <property type="entry name" value="alpha/beta-Hydrolases"/>
    <property type="match status" value="1"/>
</dbReference>
<name>A0ABT3AD16_9ALTE</name>
<protein>
    <submittedName>
        <fullName evidence="2">Alpha/beta fold hydrolase</fullName>
    </submittedName>
</protein>
<reference evidence="2 3" key="1">
    <citation type="submission" date="2022-10" db="EMBL/GenBank/DDBJ databases">
        <title>Aestuariibacter sp. AA17 isolated from Montipora capitata coral fragment.</title>
        <authorList>
            <person name="Emsley S.A."/>
            <person name="Pfannmuller K.M."/>
            <person name="Loughran R.M."/>
            <person name="Shlafstein M."/>
            <person name="Papke E."/>
            <person name="Saw J.H."/>
            <person name="Ushijima B."/>
            <person name="Videau P."/>
        </authorList>
    </citation>
    <scope>NUCLEOTIDE SEQUENCE [LARGE SCALE GENOMIC DNA]</scope>
    <source>
        <strain evidence="2 3">AA17</strain>
    </source>
</reference>
<keyword evidence="3" id="KW-1185">Reference proteome</keyword>
<evidence type="ECO:0000259" key="1">
    <source>
        <dbReference type="Pfam" id="PF12146"/>
    </source>
</evidence>
<dbReference type="InterPro" id="IPR017208">
    <property type="entry name" value="UCP037442_abhydr"/>
</dbReference>
<dbReference type="RefSeq" id="WP_263713849.1">
    <property type="nucleotide sequence ID" value="NZ_JAOWKX010000012.1"/>
</dbReference>
<feature type="domain" description="Serine aminopeptidase S33" evidence="1">
    <location>
        <begin position="42"/>
        <end position="166"/>
    </location>
</feature>
<dbReference type="EMBL" id="JAOWKX010000012">
    <property type="protein sequence ID" value="MCV2886560.1"/>
    <property type="molecule type" value="Genomic_DNA"/>
</dbReference>